<keyword evidence="7" id="KW-1185">Reference proteome</keyword>
<dbReference type="PROSITE" id="PS51898">
    <property type="entry name" value="TYR_RECOMBINASE"/>
    <property type="match status" value="1"/>
</dbReference>
<organism evidence="6 7">
    <name type="scientific">Amycolatopsis acididurans</name>
    <dbReference type="NCBI Taxonomy" id="2724524"/>
    <lineage>
        <taxon>Bacteria</taxon>
        <taxon>Bacillati</taxon>
        <taxon>Actinomycetota</taxon>
        <taxon>Actinomycetes</taxon>
        <taxon>Pseudonocardiales</taxon>
        <taxon>Pseudonocardiaceae</taxon>
        <taxon>Amycolatopsis</taxon>
    </lineage>
</organism>
<name>A0ABX1JFQ6_9PSEU</name>
<protein>
    <submittedName>
        <fullName evidence="6">Site-specific integrase</fullName>
    </submittedName>
</protein>
<evidence type="ECO:0000313" key="6">
    <source>
        <dbReference type="EMBL" id="NKQ58448.1"/>
    </source>
</evidence>
<dbReference type="Proteomes" id="UP000715441">
    <property type="component" value="Unassembled WGS sequence"/>
</dbReference>
<dbReference type="InterPro" id="IPR011010">
    <property type="entry name" value="DNA_brk_join_enz"/>
</dbReference>
<dbReference type="InterPro" id="IPR013762">
    <property type="entry name" value="Integrase-like_cat_sf"/>
</dbReference>
<dbReference type="RefSeq" id="WP_168522282.1">
    <property type="nucleotide sequence ID" value="NZ_JAAXLS010000056.1"/>
</dbReference>
<evidence type="ECO:0000256" key="1">
    <source>
        <dbReference type="ARBA" id="ARBA00008857"/>
    </source>
</evidence>
<dbReference type="InterPro" id="IPR002104">
    <property type="entry name" value="Integrase_catalytic"/>
</dbReference>
<dbReference type="InterPro" id="IPR010998">
    <property type="entry name" value="Integrase_recombinase_N"/>
</dbReference>
<dbReference type="InterPro" id="IPR004107">
    <property type="entry name" value="Integrase_SAM-like_N"/>
</dbReference>
<dbReference type="Pfam" id="PF23859">
    <property type="entry name" value="DpdA"/>
    <property type="match status" value="1"/>
</dbReference>
<accession>A0ABX1JFQ6</accession>
<evidence type="ECO:0000313" key="7">
    <source>
        <dbReference type="Proteomes" id="UP000715441"/>
    </source>
</evidence>
<dbReference type="SUPFAM" id="SSF56349">
    <property type="entry name" value="DNA breaking-rejoining enzymes"/>
    <property type="match status" value="1"/>
</dbReference>
<evidence type="ECO:0000256" key="3">
    <source>
        <dbReference type="ARBA" id="ARBA00023125"/>
    </source>
</evidence>
<dbReference type="PANTHER" id="PTHR30349:SF41">
    <property type="entry name" value="INTEGRASE_RECOMBINASE PROTEIN MJ0367-RELATED"/>
    <property type="match status" value="1"/>
</dbReference>
<evidence type="ECO:0000256" key="2">
    <source>
        <dbReference type="ARBA" id="ARBA00022908"/>
    </source>
</evidence>
<dbReference type="Gene3D" id="1.10.443.10">
    <property type="entry name" value="Intergrase catalytic core"/>
    <property type="match status" value="1"/>
</dbReference>
<dbReference type="Pfam" id="PF02899">
    <property type="entry name" value="Phage_int_SAM_1"/>
    <property type="match status" value="1"/>
</dbReference>
<dbReference type="InterPro" id="IPR055645">
    <property type="entry name" value="DpdA"/>
</dbReference>
<feature type="domain" description="Tyr recombinase" evidence="5">
    <location>
        <begin position="394"/>
        <end position="682"/>
    </location>
</feature>
<gene>
    <name evidence="6" type="ORF">HFP15_36925</name>
</gene>
<dbReference type="Gene3D" id="1.10.150.130">
    <property type="match status" value="1"/>
</dbReference>
<proteinExistence type="inferred from homology"/>
<dbReference type="PANTHER" id="PTHR30349">
    <property type="entry name" value="PHAGE INTEGRASE-RELATED"/>
    <property type="match status" value="1"/>
</dbReference>
<keyword evidence="2" id="KW-0229">DNA integration</keyword>
<keyword evidence="3" id="KW-0238">DNA-binding</keyword>
<evidence type="ECO:0000256" key="4">
    <source>
        <dbReference type="ARBA" id="ARBA00023172"/>
    </source>
</evidence>
<dbReference type="EMBL" id="JAAXLS010000056">
    <property type="protein sequence ID" value="NKQ58448.1"/>
    <property type="molecule type" value="Genomic_DNA"/>
</dbReference>
<sequence>MKFYLGVHQPIWLTRVPDIPLLVSHRRLGHRRTLPRAITEWALDSGGFTELQLHGRWLITEKDYVRAVRRYADEIGNLAWAAPQDWMCEQRILKRTGLTVREHQRRTVRNLVRLRELAPELLWVPTLQGWTLSDYERCADFYERAGIDLAAEPLVGIGTVCRRQSSADVERIMRAFATRGLNLHGFGVKITGLDRYAEALSSSDSAVLYPVRSCWWMLIFSLPLVRTAYEAGGWVVFRYELECLGGTVDDPLLVAHAGLLAGLAERGRRRGQPFLIGPDGRPDGRVNAFFASPRMLGRSPLTWKKYAQSLGMWLNFLLVLGRRWDEATEDDAEYFKEWRLSERSNPRLVEASTFAANLAGLRAFYRWAARRYGVVDPVVAVDDFDLKPRGVRGQDVKWLDPAGYRRWRDLGVRGLGLDGRPDGLWRGRNEQRDGAFVDGLYSTGLRLTEWASVLVTELPDDDPARGYRTCRLADACAKGGYGHKYWIQREALLGVLDYVEGARARAVRDAQRAGRYGQLTTVRLVVGSERGRLIIQEPDGRRTGPALNAVGPWGRRRLFRRTEQGLEPLAVWLNEDGMPRTPHGWQHTFAQANDRIARAGLAGFSATPHMLRHSCALRWYSVGRLAYEHRFAHLSVEETKDFRAQFGDTWDLVATILGHRSPETTKQHYLEPFRALDVELLLQHAQQAAVERFLASYLAEHPRVLTDPVREAT</sequence>
<comment type="similarity">
    <text evidence="1">Belongs to the 'phage' integrase family.</text>
</comment>
<reference evidence="6 7" key="1">
    <citation type="submission" date="2020-04" db="EMBL/GenBank/DDBJ databases">
        <title>Novel species.</title>
        <authorList>
            <person name="Teo W.F.A."/>
            <person name="Lipun K."/>
            <person name="Srisuk N."/>
            <person name="Duangmal K."/>
        </authorList>
    </citation>
    <scope>NUCLEOTIDE SEQUENCE [LARGE SCALE GENOMIC DNA]</scope>
    <source>
        <strain evidence="6 7">K13G38</strain>
    </source>
</reference>
<keyword evidence="4" id="KW-0233">DNA recombination</keyword>
<dbReference type="InterPro" id="IPR050090">
    <property type="entry name" value="Tyrosine_recombinase_XerCD"/>
</dbReference>
<comment type="caution">
    <text evidence="6">The sequence shown here is derived from an EMBL/GenBank/DDBJ whole genome shotgun (WGS) entry which is preliminary data.</text>
</comment>
<evidence type="ECO:0000259" key="5">
    <source>
        <dbReference type="PROSITE" id="PS51898"/>
    </source>
</evidence>